<accession>A0A6N7IVU6</accession>
<dbReference type="Proteomes" id="UP000441717">
    <property type="component" value="Unassembled WGS sequence"/>
</dbReference>
<dbReference type="EMBL" id="WHYR01000043">
    <property type="protein sequence ID" value="MQL53268.1"/>
    <property type="molecule type" value="Genomic_DNA"/>
</dbReference>
<dbReference type="AlphaFoldDB" id="A0A6N7IVU6"/>
<organism evidence="1 2">
    <name type="scientific">Desulfofundulus thermobenzoicus</name>
    <dbReference type="NCBI Taxonomy" id="29376"/>
    <lineage>
        <taxon>Bacteria</taxon>
        <taxon>Bacillati</taxon>
        <taxon>Bacillota</taxon>
        <taxon>Clostridia</taxon>
        <taxon>Eubacteriales</taxon>
        <taxon>Peptococcaceae</taxon>
        <taxon>Desulfofundulus</taxon>
    </lineage>
</organism>
<reference evidence="1 2" key="1">
    <citation type="submission" date="2019-10" db="EMBL/GenBank/DDBJ databases">
        <title>Comparative genomics of sulfur disproportionating microorganisms.</title>
        <authorList>
            <person name="Ward L.M."/>
            <person name="Bertran E."/>
            <person name="Johnston D."/>
        </authorList>
    </citation>
    <scope>NUCLEOTIDE SEQUENCE [LARGE SCALE GENOMIC DNA]</scope>
    <source>
        <strain evidence="1 2">DSM 14055</strain>
    </source>
</reference>
<evidence type="ECO:0000313" key="1">
    <source>
        <dbReference type="EMBL" id="MQL53268.1"/>
    </source>
</evidence>
<proteinExistence type="predicted"/>
<keyword evidence="2" id="KW-1185">Reference proteome</keyword>
<name>A0A6N7IVU6_9FIRM</name>
<evidence type="ECO:0000313" key="2">
    <source>
        <dbReference type="Proteomes" id="UP000441717"/>
    </source>
</evidence>
<protein>
    <submittedName>
        <fullName evidence="1">Uncharacterized protein</fullName>
    </submittedName>
</protein>
<sequence>MPKIDIPVKRLVQRRPGDWVKYLNPVCAEDRISPFKSEYIPRAESRLDNVFEVEDPGGCYPVNLENGDTGRRQICG</sequence>
<dbReference type="OrthoDB" id="1803913at2"/>
<comment type="caution">
    <text evidence="1">The sequence shown here is derived from an EMBL/GenBank/DDBJ whole genome shotgun (WGS) entry which is preliminary data.</text>
</comment>
<gene>
    <name evidence="1" type="ORF">GFC01_13580</name>
</gene>
<dbReference type="RefSeq" id="WP_152947744.1">
    <property type="nucleotide sequence ID" value="NZ_WHYR01000043.1"/>
</dbReference>